<accession>A0A3S1B1K5</accession>
<feature type="non-terminal residue" evidence="2">
    <location>
        <position position="1"/>
    </location>
</feature>
<feature type="compositionally biased region" description="Polar residues" evidence="1">
    <location>
        <begin position="85"/>
        <end position="105"/>
    </location>
</feature>
<keyword evidence="3" id="KW-1185">Reference proteome</keyword>
<comment type="caution">
    <text evidence="2">The sequence shown here is derived from an EMBL/GenBank/DDBJ whole genome shotgun (WGS) entry which is preliminary data.</text>
</comment>
<feature type="non-terminal residue" evidence="2">
    <location>
        <position position="114"/>
    </location>
</feature>
<dbReference type="AlphaFoldDB" id="A0A3S1B1K5"/>
<proteinExistence type="predicted"/>
<reference evidence="2 3" key="1">
    <citation type="submission" date="2019-01" db="EMBL/GenBank/DDBJ databases">
        <title>A draft genome assembly of the solar-powered sea slug Elysia chlorotica.</title>
        <authorList>
            <person name="Cai H."/>
            <person name="Li Q."/>
            <person name="Fang X."/>
            <person name="Li J."/>
            <person name="Curtis N.E."/>
            <person name="Altenburger A."/>
            <person name="Shibata T."/>
            <person name="Feng M."/>
            <person name="Maeda T."/>
            <person name="Schwartz J.A."/>
            <person name="Shigenobu S."/>
            <person name="Lundholm N."/>
            <person name="Nishiyama T."/>
            <person name="Yang H."/>
            <person name="Hasebe M."/>
            <person name="Li S."/>
            <person name="Pierce S.K."/>
            <person name="Wang J."/>
        </authorList>
    </citation>
    <scope>NUCLEOTIDE SEQUENCE [LARGE SCALE GENOMIC DNA]</scope>
    <source>
        <strain evidence="2">EC2010</strain>
        <tissue evidence="2">Whole organism of an adult</tissue>
    </source>
</reference>
<sequence>PQCPLATTTLYSRLHSTTLAPSLDNSRPLSRLDSTTTPTSYHRATTLPSASPLTTTASARYHHPSTRPPPFYSTTTPLLDHSRPHSTTPTTLATRPLSLLNTTTLDHPDHTRDS</sequence>
<feature type="compositionally biased region" description="Polar residues" evidence="1">
    <location>
        <begin position="19"/>
        <end position="43"/>
    </location>
</feature>
<protein>
    <submittedName>
        <fullName evidence="2">Uncharacterized protein</fullName>
    </submittedName>
</protein>
<gene>
    <name evidence="2" type="ORF">EGW08_022547</name>
</gene>
<evidence type="ECO:0000313" key="3">
    <source>
        <dbReference type="Proteomes" id="UP000271974"/>
    </source>
</evidence>
<name>A0A3S1B1K5_ELYCH</name>
<organism evidence="2 3">
    <name type="scientific">Elysia chlorotica</name>
    <name type="common">Eastern emerald elysia</name>
    <name type="synonym">Sea slug</name>
    <dbReference type="NCBI Taxonomy" id="188477"/>
    <lineage>
        <taxon>Eukaryota</taxon>
        <taxon>Metazoa</taxon>
        <taxon>Spiralia</taxon>
        <taxon>Lophotrochozoa</taxon>
        <taxon>Mollusca</taxon>
        <taxon>Gastropoda</taxon>
        <taxon>Heterobranchia</taxon>
        <taxon>Euthyneura</taxon>
        <taxon>Panpulmonata</taxon>
        <taxon>Sacoglossa</taxon>
        <taxon>Placobranchoidea</taxon>
        <taxon>Plakobranchidae</taxon>
        <taxon>Elysia</taxon>
    </lineage>
</organism>
<evidence type="ECO:0000313" key="2">
    <source>
        <dbReference type="EMBL" id="RUS69689.1"/>
    </source>
</evidence>
<dbReference type="EMBL" id="RQTK01001604">
    <property type="protein sequence ID" value="RUS69689.1"/>
    <property type="molecule type" value="Genomic_DNA"/>
</dbReference>
<feature type="region of interest" description="Disordered" evidence="1">
    <location>
        <begin position="19"/>
        <end position="114"/>
    </location>
</feature>
<dbReference type="Proteomes" id="UP000271974">
    <property type="component" value="Unassembled WGS sequence"/>
</dbReference>
<feature type="compositionally biased region" description="Low complexity" evidence="1">
    <location>
        <begin position="44"/>
        <end position="59"/>
    </location>
</feature>
<evidence type="ECO:0000256" key="1">
    <source>
        <dbReference type="SAM" id="MobiDB-lite"/>
    </source>
</evidence>